<dbReference type="AlphaFoldDB" id="A0AA38SA11"/>
<name>A0AA38SA11_9ASTR</name>
<organism evidence="7 8">
    <name type="scientific">Centaurea solstitialis</name>
    <name type="common">yellow star-thistle</name>
    <dbReference type="NCBI Taxonomy" id="347529"/>
    <lineage>
        <taxon>Eukaryota</taxon>
        <taxon>Viridiplantae</taxon>
        <taxon>Streptophyta</taxon>
        <taxon>Embryophyta</taxon>
        <taxon>Tracheophyta</taxon>
        <taxon>Spermatophyta</taxon>
        <taxon>Magnoliopsida</taxon>
        <taxon>eudicotyledons</taxon>
        <taxon>Gunneridae</taxon>
        <taxon>Pentapetalae</taxon>
        <taxon>asterids</taxon>
        <taxon>campanulids</taxon>
        <taxon>Asterales</taxon>
        <taxon>Asteraceae</taxon>
        <taxon>Carduoideae</taxon>
        <taxon>Cardueae</taxon>
        <taxon>Centaureinae</taxon>
        <taxon>Centaurea</taxon>
    </lineage>
</organism>
<evidence type="ECO:0000256" key="3">
    <source>
        <dbReference type="SAM" id="MobiDB-lite"/>
    </source>
</evidence>
<feature type="compositionally biased region" description="Polar residues" evidence="3">
    <location>
        <begin position="251"/>
        <end position="273"/>
    </location>
</feature>
<proteinExistence type="predicted"/>
<dbReference type="Pfam" id="PF12776">
    <property type="entry name" value="Myb_DNA-bind_3"/>
    <property type="match status" value="1"/>
</dbReference>
<feature type="region of interest" description="Disordered" evidence="3">
    <location>
        <begin position="246"/>
        <end position="273"/>
    </location>
</feature>
<comment type="cofactor">
    <cofactor evidence="1">
        <name>a divalent metal cation</name>
        <dbReference type="ChEBI" id="CHEBI:60240"/>
    </cofactor>
</comment>
<evidence type="ECO:0000256" key="2">
    <source>
        <dbReference type="ARBA" id="ARBA00022723"/>
    </source>
</evidence>
<evidence type="ECO:0000256" key="1">
    <source>
        <dbReference type="ARBA" id="ARBA00001968"/>
    </source>
</evidence>
<evidence type="ECO:0000313" key="7">
    <source>
        <dbReference type="EMBL" id="KAJ9538543.1"/>
    </source>
</evidence>
<feature type="compositionally biased region" description="Low complexity" evidence="3">
    <location>
        <begin position="625"/>
        <end position="639"/>
    </location>
</feature>
<feature type="compositionally biased region" description="Basic and acidic residues" evidence="3">
    <location>
        <begin position="649"/>
        <end position="660"/>
    </location>
</feature>
<sequence>MLVDEQVAMFLHTLAHNAKNRILVNRFHRSGETICRYFKLVLNVVCRLHKEFYKSPVPVPDNETDERWKWFKGCLGALDGTYVKVKVPAADRKPYRTRKGEICTNVLGVCTRDLLFTYVLVGWEGSAADSRVLRDAISRPNGLKITQGTYYLCDAGYTNGEGFLIPYRGQRYHLNDWSRPPTNAKELFNMRHSSARNVIERCFGLIKARWVILRDNSYHPIESMPRIIIACCLIHNFIRQTMSEDPLDSEVPTNHTQPGNDHDNVISTVEPSQEWTDRRDVLANEMFNNWNARHMADSNVARGTARSKHTWTNDEDEKLIHALMELHASGKNAGADNGFKPGYLNGVQQLLDISLPNSGLKAELHIKSRMKTWKTHFSVVYDMVHTSGFGWDEERKCVVAEDSVWDEYVKSHKGAASFRGKPFPFYNKLCIIFGKDRATGSKAIDLGEEDDVIPETQKSSPLDDFDFYEEPVQGACRSEAPTSSVTSKRKRSKSMDGEDVYRESCKEMKEVLVKFGEKMDENMNVERLEAREIYEKVTDALKVLPGISAAKRFKATQVIGKDVLLGRSFLRSTEQEKIDMTNSLSLQFHSLYQTHPYNEGWRNHPNLQWGQPSNQPRETMGQQQSGNFSNSSSSSNANNVYRPPGYNQRRADEGQATDKKPGLEDMMMKFMAKMDGAVGGLATTVGVVKIATDTATIQILERQVGQIAEALQARASGQFPSQTEKKPREECKAIHLRNGKELIPDPMREPVVEDTEMEGTKADLVDVEEILIEDESPLKEPKTYAKGKEKENVHAKPTVNATTPKVPFPSRLKAHKDDVNFAKFLEVFKKLHINIPFADALAQMPSYVKFLKDILSNKRKIEEHATVALTEECSAIIQHKLPPKLKDPGSFTIPVHIGNFEFSKALCDLGASINLMPLSIFRKLGLGEVQPTNVTLQLADRSITYPYGVIEDVLIKVDKFYFSADFVVLDIDEDEEIPLILGRPFLATGGAVIDVKGGKLTLRLGEEKVVFNVFRAAKHNSEPDECYWVELKGGNGTTFKVNGQLVKPYLGGETMVTDTTFLQDPKE</sequence>
<comment type="caution">
    <text evidence="7">The sequence shown here is derived from an EMBL/GenBank/DDBJ whole genome shotgun (WGS) entry which is preliminary data.</text>
</comment>
<dbReference type="InterPro" id="IPR027806">
    <property type="entry name" value="HARBI1_dom"/>
</dbReference>
<dbReference type="InterPro" id="IPR024752">
    <property type="entry name" value="Myb/SANT-like_dom"/>
</dbReference>
<feature type="region of interest" description="Disordered" evidence="3">
    <location>
        <begin position="477"/>
        <end position="498"/>
    </location>
</feature>
<accession>A0AA38SA11</accession>
<gene>
    <name evidence="7" type="ORF">OSB04_031276</name>
</gene>
<evidence type="ECO:0000259" key="6">
    <source>
        <dbReference type="Pfam" id="PF26138"/>
    </source>
</evidence>
<dbReference type="PANTHER" id="PTHR33067:SF9">
    <property type="entry name" value="RNA-DIRECTED DNA POLYMERASE"/>
    <property type="match status" value="1"/>
</dbReference>
<feature type="domain" description="DDE Tnp4" evidence="5">
    <location>
        <begin position="78"/>
        <end position="236"/>
    </location>
</feature>
<dbReference type="PANTHER" id="PTHR33067">
    <property type="entry name" value="RNA-DIRECTED DNA POLYMERASE-RELATED"/>
    <property type="match status" value="1"/>
</dbReference>
<feature type="compositionally biased region" description="Polar residues" evidence="3">
    <location>
        <begin position="605"/>
        <end position="624"/>
    </location>
</feature>
<dbReference type="InterPro" id="IPR021109">
    <property type="entry name" value="Peptidase_aspartic_dom_sf"/>
</dbReference>
<dbReference type="Pfam" id="PF26138">
    <property type="entry name" value="DUF8040"/>
    <property type="match status" value="1"/>
</dbReference>
<dbReference type="InterPro" id="IPR058353">
    <property type="entry name" value="DUF8040"/>
</dbReference>
<dbReference type="CDD" id="cd00303">
    <property type="entry name" value="retropepsin_like"/>
    <property type="match status" value="1"/>
</dbReference>
<evidence type="ECO:0000259" key="4">
    <source>
        <dbReference type="Pfam" id="PF12776"/>
    </source>
</evidence>
<evidence type="ECO:0000313" key="8">
    <source>
        <dbReference type="Proteomes" id="UP001172457"/>
    </source>
</evidence>
<feature type="domain" description="Myb/SANT-like" evidence="4">
    <location>
        <begin position="310"/>
        <end position="408"/>
    </location>
</feature>
<keyword evidence="8" id="KW-1185">Reference proteome</keyword>
<evidence type="ECO:0000259" key="5">
    <source>
        <dbReference type="Pfam" id="PF13359"/>
    </source>
</evidence>
<keyword evidence="2" id="KW-0479">Metal-binding</keyword>
<dbReference type="EMBL" id="JARYMX010000008">
    <property type="protein sequence ID" value="KAJ9538543.1"/>
    <property type="molecule type" value="Genomic_DNA"/>
</dbReference>
<feature type="domain" description="DUF8040" evidence="6">
    <location>
        <begin position="2"/>
        <end position="47"/>
    </location>
</feature>
<reference evidence="7" key="1">
    <citation type="submission" date="2023-03" db="EMBL/GenBank/DDBJ databases">
        <title>Chromosome-scale reference genome and RAD-based genetic map of yellow starthistle (Centaurea solstitialis) reveal putative structural variation and QTLs associated with invader traits.</title>
        <authorList>
            <person name="Reatini B."/>
            <person name="Cang F.A."/>
            <person name="Jiang Q."/>
            <person name="Mckibben M.T.W."/>
            <person name="Barker M.S."/>
            <person name="Rieseberg L.H."/>
            <person name="Dlugosch K.M."/>
        </authorList>
    </citation>
    <scope>NUCLEOTIDE SEQUENCE</scope>
    <source>
        <strain evidence="7">CAN-66</strain>
        <tissue evidence="7">Leaf</tissue>
    </source>
</reference>
<dbReference type="Pfam" id="PF13359">
    <property type="entry name" value="DDE_Tnp_4"/>
    <property type="match status" value="1"/>
</dbReference>
<feature type="region of interest" description="Disordered" evidence="3">
    <location>
        <begin position="602"/>
        <end position="660"/>
    </location>
</feature>
<dbReference type="GO" id="GO:0046872">
    <property type="term" value="F:metal ion binding"/>
    <property type="evidence" value="ECO:0007669"/>
    <property type="project" value="UniProtKB-KW"/>
</dbReference>
<protein>
    <submittedName>
        <fullName evidence="7">Uncharacterized protein</fullName>
    </submittedName>
</protein>
<dbReference type="Gene3D" id="2.40.70.10">
    <property type="entry name" value="Acid Proteases"/>
    <property type="match status" value="1"/>
</dbReference>
<dbReference type="Proteomes" id="UP001172457">
    <property type="component" value="Chromosome 8"/>
</dbReference>